<evidence type="ECO:0000256" key="1">
    <source>
        <dbReference type="ARBA" id="ARBA00006541"/>
    </source>
</evidence>
<dbReference type="EC" id="1.1.1.17" evidence="2"/>
<evidence type="ECO:0000259" key="8">
    <source>
        <dbReference type="Pfam" id="PF08125"/>
    </source>
</evidence>
<dbReference type="Pfam" id="PF08125">
    <property type="entry name" value="Mannitol_dh_C"/>
    <property type="match status" value="1"/>
</dbReference>
<comment type="caution">
    <text evidence="9">The sequence shown here is derived from an EMBL/GenBank/DDBJ whole genome shotgun (WGS) entry which is preliminary data.</text>
</comment>
<sequence length="573" mass="63838">MAPHRRRAGRWAAALGCDPRPVEACLRRRCLKNLRGGTYRRRLARAPPGRRHVKSAPPIFACWGTTMLNVSRLRPDVGIPLTNATLSLHSDRLTVPTYDRSALVPAVVHIGVGGFHRAHQAMYLDDLARKGISQSWGVVGVGLRRREMKEALSAQDCLYTVVERGTGVERARVVGSLCAYHYAGDEAAHVRAALADERTRVVTLTITGNGYHLDPKSGELDTECEAIQTDCSSVGQFQTAWGYLADALDRRRRSGTPPFTVLSCDNMPDNGKAARTALVSFAQLRDPRLARWIENNVAFPSTMVDRITPKTSPEDRDSIQRRFGVADLWPVVTEPFTQWIVEDHFCNGRPQLEEVGAEMVNDVTAHKLVKTRMLNGVHCAIGYLGLLAGYRRTAEAMADPLIYRYVEQMMQHEIAPLLPSVPGWNLDQYRRVLMDRLTNPHISDQCSRLAARGSTKMPAYLLPSLHEARAQRRPHAMLTLALAAWLRYLRGYDFAGASFTIEDQRAPELTTLAKLGQKNARPLLEIRDIFGDLGTDSAFVHRVSASLRDIDERGVRDTLRRNVSGELADAVAK</sequence>
<proteinExistence type="inferred from homology"/>
<keyword evidence="4" id="KW-0560">Oxidoreductase</keyword>
<dbReference type="InterPro" id="IPR023027">
    <property type="entry name" value="Mannitol_DH_CS"/>
</dbReference>
<dbReference type="PROSITE" id="PS00974">
    <property type="entry name" value="MANNITOL_DHGENASE"/>
    <property type="match status" value="1"/>
</dbReference>
<feature type="domain" description="Mannitol dehydrogenase C-terminal" evidence="8">
    <location>
        <begin position="362"/>
        <end position="550"/>
    </location>
</feature>
<reference evidence="10" key="1">
    <citation type="submission" date="2023-07" db="EMBL/GenBank/DDBJ databases">
        <authorList>
            <person name="Deng Y."/>
            <person name="Zhang Y.-Q."/>
        </authorList>
    </citation>
    <scope>NUCLEOTIDE SEQUENCE [LARGE SCALE GENOMIC DNA]</scope>
    <source>
        <strain evidence="10">CPCC 205710</strain>
    </source>
</reference>
<evidence type="ECO:0000256" key="5">
    <source>
        <dbReference type="ARBA" id="ARBA00023027"/>
    </source>
</evidence>
<dbReference type="InterPro" id="IPR036291">
    <property type="entry name" value="NAD(P)-bd_dom_sf"/>
</dbReference>
<dbReference type="InterPro" id="IPR013118">
    <property type="entry name" value="Mannitol_DH_C"/>
</dbReference>
<dbReference type="InterPro" id="IPR013328">
    <property type="entry name" value="6PGD_dom2"/>
</dbReference>
<evidence type="ECO:0000256" key="3">
    <source>
        <dbReference type="ARBA" id="ARBA00016219"/>
    </source>
</evidence>
<keyword evidence="10" id="KW-1185">Reference proteome</keyword>
<dbReference type="InterPro" id="IPR013131">
    <property type="entry name" value="Mannitol_DH_N"/>
</dbReference>
<evidence type="ECO:0000256" key="4">
    <source>
        <dbReference type="ARBA" id="ARBA00023002"/>
    </source>
</evidence>
<organism evidence="9 10">
    <name type="scientific">Mycobacterium deserti</name>
    <dbReference type="NCBI Taxonomy" id="2978347"/>
    <lineage>
        <taxon>Bacteria</taxon>
        <taxon>Bacillati</taxon>
        <taxon>Actinomycetota</taxon>
        <taxon>Actinomycetes</taxon>
        <taxon>Mycobacteriales</taxon>
        <taxon>Mycobacteriaceae</taxon>
        <taxon>Mycobacterium</taxon>
    </lineage>
</organism>
<dbReference type="SUPFAM" id="SSF48179">
    <property type="entry name" value="6-phosphogluconate dehydrogenase C-terminal domain-like"/>
    <property type="match status" value="1"/>
</dbReference>
<evidence type="ECO:0000256" key="6">
    <source>
        <dbReference type="ARBA" id="ARBA00048615"/>
    </source>
</evidence>
<dbReference type="PANTHER" id="PTHR43362:SF1">
    <property type="entry name" value="MANNITOL DEHYDROGENASE 2-RELATED"/>
    <property type="match status" value="1"/>
</dbReference>
<evidence type="ECO:0000259" key="7">
    <source>
        <dbReference type="Pfam" id="PF01232"/>
    </source>
</evidence>
<comment type="catalytic activity">
    <reaction evidence="6">
        <text>D-mannitol 1-phosphate + NAD(+) = beta-D-fructose 6-phosphate + NADH + H(+)</text>
        <dbReference type="Rhea" id="RHEA:19661"/>
        <dbReference type="ChEBI" id="CHEBI:15378"/>
        <dbReference type="ChEBI" id="CHEBI:57540"/>
        <dbReference type="ChEBI" id="CHEBI:57634"/>
        <dbReference type="ChEBI" id="CHEBI:57945"/>
        <dbReference type="ChEBI" id="CHEBI:61381"/>
        <dbReference type="EC" id="1.1.1.17"/>
    </reaction>
</comment>
<evidence type="ECO:0000313" key="10">
    <source>
        <dbReference type="Proteomes" id="UP001206639"/>
    </source>
</evidence>
<dbReference type="Pfam" id="PF01232">
    <property type="entry name" value="Mannitol_dh"/>
    <property type="match status" value="1"/>
</dbReference>
<dbReference type="PANTHER" id="PTHR43362">
    <property type="entry name" value="MANNITOL DEHYDROGENASE DSF1-RELATED"/>
    <property type="match status" value="1"/>
</dbReference>
<name>A0ABT2M7E3_9MYCO</name>
<dbReference type="Gene3D" id="1.10.1040.10">
    <property type="entry name" value="N-(1-d-carboxylethyl)-l-norvaline Dehydrogenase, domain 2"/>
    <property type="match status" value="1"/>
</dbReference>
<comment type="similarity">
    <text evidence="1">Belongs to the mannitol dehydrogenase family.</text>
</comment>
<dbReference type="SUPFAM" id="SSF51735">
    <property type="entry name" value="NAD(P)-binding Rossmann-fold domains"/>
    <property type="match status" value="1"/>
</dbReference>
<keyword evidence="5" id="KW-0520">NAD</keyword>
<dbReference type="InterPro" id="IPR000669">
    <property type="entry name" value="Mannitol_DH"/>
</dbReference>
<accession>A0ABT2M7E3</accession>
<evidence type="ECO:0000313" key="9">
    <source>
        <dbReference type="EMBL" id="MCT7657519.1"/>
    </source>
</evidence>
<dbReference type="EMBL" id="JAODWD010000001">
    <property type="protein sequence ID" value="MCT7657519.1"/>
    <property type="molecule type" value="Genomic_DNA"/>
</dbReference>
<feature type="domain" description="Mannitol dehydrogenase N-terminal" evidence="7">
    <location>
        <begin position="106"/>
        <end position="353"/>
    </location>
</feature>
<dbReference type="Proteomes" id="UP001206639">
    <property type="component" value="Unassembled WGS sequence"/>
</dbReference>
<dbReference type="PRINTS" id="PR00084">
    <property type="entry name" value="MTLDHDRGNASE"/>
</dbReference>
<evidence type="ECO:0000256" key="2">
    <source>
        <dbReference type="ARBA" id="ARBA00012939"/>
    </source>
</evidence>
<protein>
    <recommendedName>
        <fullName evidence="3">Mannitol-1-phosphate 5-dehydrogenase</fullName>
        <ecNumber evidence="2">1.1.1.17</ecNumber>
    </recommendedName>
</protein>
<dbReference type="Gene3D" id="3.40.50.720">
    <property type="entry name" value="NAD(P)-binding Rossmann-like Domain"/>
    <property type="match status" value="1"/>
</dbReference>
<dbReference type="InterPro" id="IPR008927">
    <property type="entry name" value="6-PGluconate_DH-like_C_sf"/>
</dbReference>
<dbReference type="InterPro" id="IPR050988">
    <property type="entry name" value="Mannitol_DH/Oxidoreductase"/>
</dbReference>
<gene>
    <name evidence="9" type="ORF">N4S67_03680</name>
</gene>